<comment type="caution">
    <text evidence="2">The sequence shown here is derived from an EMBL/GenBank/DDBJ whole genome shotgun (WGS) entry which is preliminary data.</text>
</comment>
<feature type="chain" id="PRO_5019296806" evidence="1">
    <location>
        <begin position="19"/>
        <end position="303"/>
    </location>
</feature>
<keyword evidence="3" id="KW-1185">Reference proteome</keyword>
<reference evidence="2 3" key="1">
    <citation type="journal article" date="2018" name="Evol. Lett.">
        <title>Horizontal gene cluster transfer increased hallucinogenic mushroom diversity.</title>
        <authorList>
            <person name="Reynolds H.T."/>
            <person name="Vijayakumar V."/>
            <person name="Gluck-Thaler E."/>
            <person name="Korotkin H.B."/>
            <person name="Matheny P.B."/>
            <person name="Slot J.C."/>
        </authorList>
    </citation>
    <scope>NUCLEOTIDE SEQUENCE [LARGE SCALE GENOMIC DNA]</scope>
    <source>
        <strain evidence="2 3">SRW20</strain>
    </source>
</reference>
<dbReference type="OrthoDB" id="3043660at2759"/>
<dbReference type="Proteomes" id="UP000284706">
    <property type="component" value="Unassembled WGS sequence"/>
</dbReference>
<keyword evidence="1" id="KW-0732">Signal</keyword>
<evidence type="ECO:0000313" key="3">
    <source>
        <dbReference type="Proteomes" id="UP000284706"/>
    </source>
</evidence>
<feature type="signal peptide" evidence="1">
    <location>
        <begin position="1"/>
        <end position="18"/>
    </location>
</feature>
<protein>
    <submittedName>
        <fullName evidence="2">Uncharacterized protein</fullName>
    </submittedName>
</protein>
<sequence length="303" mass="32451">MKFSVSAAFFSMVALASASVLPRQSCPDASRFGVLSYSSPTGATSYKAGDPIHVHVDFSCAINYYGIKPQFFDYLIEVPANANNGYEAPIVLGARRTLADGATTDDFDTTIPHGYYFANAAYNIFLVDTYPTQGTDGSEILLQGSVEFTLSAALLSMAALASASVLPRQSCPDASRFGVLSVSSPNNATSYNAGDPIHVEVDFNCAINTYGIKPVFFDYLIEVPFNQNNGHEAPIVLGARRTLPDGATKDVFDTTIPHGFYFPNAPYNVFLVDTYPTQGTDGSEILLQGSVEVPITINPTPSS</sequence>
<organism evidence="2 3">
    <name type="scientific">Gymnopilus dilepis</name>
    <dbReference type="NCBI Taxonomy" id="231916"/>
    <lineage>
        <taxon>Eukaryota</taxon>
        <taxon>Fungi</taxon>
        <taxon>Dikarya</taxon>
        <taxon>Basidiomycota</taxon>
        <taxon>Agaricomycotina</taxon>
        <taxon>Agaricomycetes</taxon>
        <taxon>Agaricomycetidae</taxon>
        <taxon>Agaricales</taxon>
        <taxon>Agaricineae</taxon>
        <taxon>Hymenogastraceae</taxon>
        <taxon>Gymnopilus</taxon>
    </lineage>
</organism>
<evidence type="ECO:0000313" key="2">
    <source>
        <dbReference type="EMBL" id="PPQ66989.1"/>
    </source>
</evidence>
<proteinExistence type="predicted"/>
<evidence type="ECO:0000256" key="1">
    <source>
        <dbReference type="SAM" id="SignalP"/>
    </source>
</evidence>
<name>A0A409VL42_9AGAR</name>
<dbReference type="AlphaFoldDB" id="A0A409VL42"/>
<dbReference type="InParanoid" id="A0A409VL42"/>
<dbReference type="EMBL" id="NHYE01005616">
    <property type="protein sequence ID" value="PPQ66989.1"/>
    <property type="molecule type" value="Genomic_DNA"/>
</dbReference>
<gene>
    <name evidence="2" type="ORF">CVT26_009949</name>
</gene>
<accession>A0A409VL42</accession>